<dbReference type="PANTHER" id="PTHR12592:SF0">
    <property type="entry name" value="ATP-DEPENDENT (S)-NAD(P)H-HYDRATE DEHYDRATASE"/>
    <property type="match status" value="1"/>
</dbReference>
<evidence type="ECO:0000256" key="3">
    <source>
        <dbReference type="ARBA" id="ARBA00022840"/>
    </source>
</evidence>
<dbReference type="RefSeq" id="XP_025596246.1">
    <property type="nucleotide sequence ID" value="XM_025743080.1"/>
</dbReference>
<evidence type="ECO:0000259" key="9">
    <source>
        <dbReference type="PROSITE" id="PS51383"/>
    </source>
</evidence>
<dbReference type="STRING" id="58919.A0A316Z2E9"/>
<keyword evidence="11" id="KW-1185">Reference proteome</keyword>
<dbReference type="PROSITE" id="PS51383">
    <property type="entry name" value="YJEF_C_3"/>
    <property type="match status" value="1"/>
</dbReference>
<evidence type="ECO:0000256" key="2">
    <source>
        <dbReference type="ARBA" id="ARBA00022741"/>
    </source>
</evidence>
<organism evidence="10 11">
    <name type="scientific">Tilletiopsis washingtonensis</name>
    <dbReference type="NCBI Taxonomy" id="58919"/>
    <lineage>
        <taxon>Eukaryota</taxon>
        <taxon>Fungi</taxon>
        <taxon>Dikarya</taxon>
        <taxon>Basidiomycota</taxon>
        <taxon>Ustilaginomycotina</taxon>
        <taxon>Exobasidiomycetes</taxon>
        <taxon>Entylomatales</taxon>
        <taxon>Entylomatales incertae sedis</taxon>
        <taxon>Tilletiopsis</taxon>
    </lineage>
</organism>
<dbReference type="GO" id="GO:0005524">
    <property type="term" value="F:ATP binding"/>
    <property type="evidence" value="ECO:0007669"/>
    <property type="project" value="UniProtKB-KW"/>
</dbReference>
<dbReference type="GO" id="GO:0005737">
    <property type="term" value="C:cytoplasm"/>
    <property type="evidence" value="ECO:0007669"/>
    <property type="project" value="UniProtKB-SubCell"/>
</dbReference>
<evidence type="ECO:0000256" key="5">
    <source>
        <dbReference type="ARBA" id="ARBA00023027"/>
    </source>
</evidence>
<dbReference type="GO" id="GO:0016301">
    <property type="term" value="F:kinase activity"/>
    <property type="evidence" value="ECO:0007669"/>
    <property type="project" value="UniProtKB-KW"/>
</dbReference>
<reference evidence="10 11" key="1">
    <citation type="journal article" date="2018" name="Mol. Biol. Evol.">
        <title>Broad Genomic Sampling Reveals a Smut Pathogenic Ancestry of the Fungal Clade Ustilaginomycotina.</title>
        <authorList>
            <person name="Kijpornyongpan T."/>
            <person name="Mondo S.J."/>
            <person name="Barry K."/>
            <person name="Sandor L."/>
            <person name="Lee J."/>
            <person name="Lipzen A."/>
            <person name="Pangilinan J."/>
            <person name="LaButti K."/>
            <person name="Hainaut M."/>
            <person name="Henrissat B."/>
            <person name="Grigoriev I.V."/>
            <person name="Spatafora J.W."/>
            <person name="Aime M.C."/>
        </authorList>
    </citation>
    <scope>NUCLEOTIDE SEQUENCE [LARGE SCALE GENOMIC DNA]</scope>
    <source>
        <strain evidence="10 11">MCA 4186</strain>
    </source>
</reference>
<dbReference type="GO" id="GO:0110051">
    <property type="term" value="P:metabolite repair"/>
    <property type="evidence" value="ECO:0007669"/>
    <property type="project" value="TreeGrafter"/>
</dbReference>
<dbReference type="InterPro" id="IPR029056">
    <property type="entry name" value="Ribokinase-like"/>
</dbReference>
<proteinExistence type="inferred from homology"/>
<keyword evidence="4" id="KW-0521">NADP</keyword>
<keyword evidence="10" id="KW-0808">Transferase</keyword>
<dbReference type="GeneID" id="37270624"/>
<dbReference type="GO" id="GO:0046496">
    <property type="term" value="P:nicotinamide nucleotide metabolic process"/>
    <property type="evidence" value="ECO:0007669"/>
    <property type="project" value="UniProtKB-UniRule"/>
</dbReference>
<comment type="cofactor">
    <cofactor evidence="8">
        <name>Mg(2+)</name>
        <dbReference type="ChEBI" id="CHEBI:18420"/>
    </cofactor>
</comment>
<evidence type="ECO:0000256" key="6">
    <source>
        <dbReference type="ARBA" id="ARBA00023239"/>
    </source>
</evidence>
<evidence type="ECO:0000313" key="11">
    <source>
        <dbReference type="Proteomes" id="UP000245946"/>
    </source>
</evidence>
<evidence type="ECO:0000256" key="1">
    <source>
        <dbReference type="ARBA" id="ARBA00022553"/>
    </source>
</evidence>
<feature type="binding site" evidence="8">
    <location>
        <begin position="222"/>
        <end position="231"/>
    </location>
    <ligand>
        <name>ATP</name>
        <dbReference type="ChEBI" id="CHEBI:30616"/>
    </ligand>
</feature>
<keyword evidence="5 8" id="KW-0520">NAD</keyword>
<comment type="catalytic activity">
    <reaction evidence="7 8">
        <text>(6S)-NADPHX + ATP = ADP + phosphate + NADPH + H(+)</text>
        <dbReference type="Rhea" id="RHEA:32231"/>
        <dbReference type="ChEBI" id="CHEBI:15378"/>
        <dbReference type="ChEBI" id="CHEBI:30616"/>
        <dbReference type="ChEBI" id="CHEBI:43474"/>
        <dbReference type="ChEBI" id="CHEBI:57783"/>
        <dbReference type="ChEBI" id="CHEBI:64076"/>
        <dbReference type="ChEBI" id="CHEBI:456216"/>
        <dbReference type="EC" id="4.2.1.93"/>
    </reaction>
</comment>
<dbReference type="PANTHER" id="PTHR12592">
    <property type="entry name" value="ATP-DEPENDENT (S)-NAD(P)H-HYDRATE DEHYDRATASE FAMILY MEMBER"/>
    <property type="match status" value="1"/>
</dbReference>
<dbReference type="OrthoDB" id="8110916at2759"/>
<keyword evidence="6 8" id="KW-0456">Lyase</keyword>
<keyword evidence="2 8" id="KW-0547">Nucleotide-binding</keyword>
<comment type="function">
    <text evidence="8">Catalyzes the dehydration of the S-form of NAD(P)HX at the expense of ATP, which is converted to ADP. Together with NAD(P)HX epimerase, which catalyzes the epimerization of the S- and R-forms, the enzyme allows the repair of both epimers of NAD(P)HX, a damaged form of NAD(P)H that is a result of enzymatic or heat-dependent hydration.</text>
</comment>
<comment type="catalytic activity">
    <reaction evidence="8">
        <text>(6S)-NADHX + ATP = ADP + phosphate + NADH + H(+)</text>
        <dbReference type="Rhea" id="RHEA:19017"/>
        <dbReference type="ChEBI" id="CHEBI:15378"/>
        <dbReference type="ChEBI" id="CHEBI:30616"/>
        <dbReference type="ChEBI" id="CHEBI:43474"/>
        <dbReference type="ChEBI" id="CHEBI:57945"/>
        <dbReference type="ChEBI" id="CHEBI:64074"/>
        <dbReference type="ChEBI" id="CHEBI:456216"/>
        <dbReference type="EC" id="4.2.1.93"/>
    </reaction>
</comment>
<keyword evidence="3 8" id="KW-0067">ATP-binding</keyword>
<evidence type="ECO:0000256" key="8">
    <source>
        <dbReference type="HAMAP-Rule" id="MF_03157"/>
    </source>
</evidence>
<dbReference type="Gene3D" id="3.40.1190.20">
    <property type="match status" value="1"/>
</dbReference>
<evidence type="ECO:0000256" key="4">
    <source>
        <dbReference type="ARBA" id="ARBA00022857"/>
    </source>
</evidence>
<evidence type="ECO:0000256" key="7">
    <source>
        <dbReference type="ARBA" id="ARBA00047472"/>
    </source>
</evidence>
<dbReference type="SUPFAM" id="SSF53613">
    <property type="entry name" value="Ribokinase-like"/>
    <property type="match status" value="1"/>
</dbReference>
<feature type="binding site" evidence="8">
    <location>
        <position position="112"/>
    </location>
    <ligand>
        <name>(6S)-NADPHX</name>
        <dbReference type="ChEBI" id="CHEBI:64076"/>
    </ligand>
</feature>
<dbReference type="FunFam" id="3.40.1190.20:FF:000023">
    <property type="entry name" value="ATP-dependent (S)-NAD(P)H-hydrate dehydratase"/>
    <property type="match status" value="1"/>
</dbReference>
<dbReference type="PROSITE" id="PS01049">
    <property type="entry name" value="YJEF_C_1"/>
    <property type="match status" value="1"/>
</dbReference>
<comment type="subcellular location">
    <subcellularLocation>
        <location evidence="8">Cytoplasm</location>
    </subcellularLocation>
</comment>
<protein>
    <recommendedName>
        <fullName evidence="8">ATP-dependent (S)-NAD(P)H-hydrate dehydratase</fullName>
        <ecNumber evidence="8">4.2.1.93</ecNumber>
    </recommendedName>
    <alternativeName>
        <fullName evidence="8">ATP-dependent NAD(P)HX dehydratase</fullName>
    </alternativeName>
</protein>
<keyword evidence="8" id="KW-0963">Cytoplasm</keyword>
<accession>A0A316Z2E9</accession>
<dbReference type="GO" id="GO:0047453">
    <property type="term" value="F:ATP-dependent NAD(P)H-hydrate dehydratase activity"/>
    <property type="evidence" value="ECO:0007669"/>
    <property type="project" value="UniProtKB-UniRule"/>
</dbReference>
<feature type="binding site" evidence="8">
    <location>
        <begin position="165"/>
        <end position="171"/>
    </location>
    <ligand>
        <name>(6S)-NADPHX</name>
        <dbReference type="ChEBI" id="CHEBI:64076"/>
    </ligand>
</feature>
<keyword evidence="10" id="KW-0418">Kinase</keyword>
<dbReference type="NCBIfam" id="TIGR00196">
    <property type="entry name" value="yjeF_cterm"/>
    <property type="match status" value="1"/>
</dbReference>
<dbReference type="EC" id="4.2.1.93" evidence="8"/>
<dbReference type="CDD" id="cd01171">
    <property type="entry name" value="YXKO-related"/>
    <property type="match status" value="1"/>
</dbReference>
<dbReference type="Pfam" id="PF01256">
    <property type="entry name" value="Carb_kinase"/>
    <property type="match status" value="1"/>
</dbReference>
<feature type="domain" description="YjeF C-terminal" evidence="9">
    <location>
        <begin position="8"/>
        <end position="302"/>
    </location>
</feature>
<comment type="similarity">
    <text evidence="8">Belongs to the NnrD/CARKD family.</text>
</comment>
<keyword evidence="1 8" id="KW-0597">Phosphoprotein</keyword>
<dbReference type="EMBL" id="KZ819301">
    <property type="protein sequence ID" value="PWN95967.1"/>
    <property type="molecule type" value="Genomic_DNA"/>
</dbReference>
<dbReference type="InterPro" id="IPR017953">
    <property type="entry name" value="Carbohydrate_kinase_pred_CS"/>
</dbReference>
<dbReference type="HAMAP" id="MF_01965">
    <property type="entry name" value="NADHX_dehydratase"/>
    <property type="match status" value="1"/>
</dbReference>
<evidence type="ECO:0000313" key="10">
    <source>
        <dbReference type="EMBL" id="PWN95967.1"/>
    </source>
</evidence>
<dbReference type="Proteomes" id="UP000245946">
    <property type="component" value="Unassembled WGS sequence"/>
</dbReference>
<dbReference type="AlphaFoldDB" id="A0A316Z2E9"/>
<feature type="binding site" evidence="8">
    <location>
        <begin position="203"/>
        <end position="207"/>
    </location>
    <ligand>
        <name>ATP</name>
        <dbReference type="ChEBI" id="CHEBI:30616"/>
    </ligand>
</feature>
<name>A0A316Z2E9_9BASI</name>
<feature type="binding site" evidence="8">
    <location>
        <position position="232"/>
    </location>
    <ligand>
        <name>(6S)-NADPHX</name>
        <dbReference type="ChEBI" id="CHEBI:64076"/>
    </ligand>
</feature>
<gene>
    <name evidence="10" type="ORF">FA09DRAFT_331574</name>
</gene>
<dbReference type="InterPro" id="IPR000631">
    <property type="entry name" value="CARKD"/>
</dbReference>
<sequence>MSSSSTSSWSQLSLLIPPLSPSAHKGQAGRIGVVGGSADYTGAPFFAAYAAMRLGADLAYNVCTPDAGAVIKTYAPDCIVNTCLGGQQSEEQLQRRMKPLFERLHAVVIGPGLGRDEAMQRAGRAAIELAKSLSLPIVLDADGLWLLAQEPQLLRGYAAALLTPNVMEFARLCEALHIDTSAPDSDEAVKQLAKALGCTVLEKGKVDRVSNGDQVLHIAAQGGLKRCGGQGDVLSGCAGTLVAWSTLSARRAEVPQAERLMLAAFGAAHVARECSRRAFESKGRSMLAHDLLDEVGGAYVKYFEKQSA</sequence>